<comment type="caution">
    <text evidence="8">The sequence shown here is derived from an EMBL/GenBank/DDBJ whole genome shotgun (WGS) entry which is preliminary data.</text>
</comment>
<dbReference type="KEGG" id="crq:GCK72_010471"/>
<dbReference type="CDD" id="cd24162">
    <property type="entry name" value="Prp3_C"/>
    <property type="match status" value="1"/>
</dbReference>
<dbReference type="CTD" id="9801103"/>
<gene>
    <name evidence="8" type="ORF">GCK72_010471</name>
</gene>
<dbReference type="GO" id="GO:0046540">
    <property type="term" value="C:U4/U6 x U5 tri-snRNP complex"/>
    <property type="evidence" value="ECO:0007669"/>
    <property type="project" value="InterPro"/>
</dbReference>
<dbReference type="GO" id="GO:0000398">
    <property type="term" value="P:mRNA splicing, via spliceosome"/>
    <property type="evidence" value="ECO:0007669"/>
    <property type="project" value="InterPro"/>
</dbReference>
<dbReference type="PANTHER" id="PTHR14212">
    <property type="entry name" value="U4/U6-ASSOCIATED RNA SPLICING FACTOR-RELATED"/>
    <property type="match status" value="1"/>
</dbReference>
<evidence type="ECO:0000259" key="7">
    <source>
        <dbReference type="Pfam" id="PF08572"/>
    </source>
</evidence>
<dbReference type="EMBL" id="WUAV01000003">
    <property type="protein sequence ID" value="KAF1762209.1"/>
    <property type="molecule type" value="Genomic_DNA"/>
</dbReference>
<dbReference type="Pfam" id="PF08572">
    <property type="entry name" value="PRP3"/>
    <property type="match status" value="1"/>
</dbReference>
<evidence type="ECO:0000259" key="6">
    <source>
        <dbReference type="Pfam" id="PF06544"/>
    </source>
</evidence>
<feature type="domain" description="Pre-mRNA-splicing factor 3" evidence="7">
    <location>
        <begin position="270"/>
        <end position="485"/>
    </location>
</feature>
<evidence type="ECO:0000256" key="3">
    <source>
        <dbReference type="ARBA" id="ARBA00023187"/>
    </source>
</evidence>
<proteinExistence type="predicted"/>
<dbReference type="InterPro" id="IPR013881">
    <property type="entry name" value="Pre-mRNA_splic_Prp3_dom"/>
</dbReference>
<evidence type="ECO:0000313" key="8">
    <source>
        <dbReference type="EMBL" id="KAF1762209.1"/>
    </source>
</evidence>
<evidence type="ECO:0000256" key="5">
    <source>
        <dbReference type="SAM" id="MobiDB-lite"/>
    </source>
</evidence>
<organism evidence="8 9">
    <name type="scientific">Caenorhabditis remanei</name>
    <name type="common">Caenorhabditis vulgaris</name>
    <dbReference type="NCBI Taxonomy" id="31234"/>
    <lineage>
        <taxon>Eukaryota</taxon>
        <taxon>Metazoa</taxon>
        <taxon>Ecdysozoa</taxon>
        <taxon>Nematoda</taxon>
        <taxon>Chromadorea</taxon>
        <taxon>Rhabditida</taxon>
        <taxon>Rhabditina</taxon>
        <taxon>Rhabditomorpha</taxon>
        <taxon>Rhabditoidea</taxon>
        <taxon>Rhabditidae</taxon>
        <taxon>Peloderinae</taxon>
        <taxon>Caenorhabditis</taxon>
    </lineage>
</organism>
<keyword evidence="2" id="KW-0507">mRNA processing</keyword>
<dbReference type="InterPro" id="IPR010541">
    <property type="entry name" value="Prp3_C"/>
</dbReference>
<dbReference type="AlphaFoldDB" id="A0A6A5H5A9"/>
<sequence>MGKLEDICDRYLNRREEQKKVIEAVERCLKKGYDFEKLRERVQDVVEDSHKATKVISAVCDHYPQLRKRTRNDRDEERDRDRKRDRGENRSDNRKDRGMEKEKDRENNRKDQPEDTNVGIQNVEQPRLEEGKPSATVNASVEDQLRAKEMMYKAQQEIEEKRRKMAMAAGTHQLKSSHSASAQVSAGAKGLSLGKEEATMFVNFSMDKTTRIEQLKAKLARQPVVAKLNALVANAPAGVMAPLSEAVQQVEKKVQQQITKESKEPEKLIEYLDPRINAKTADRRRRGFNFHEKGEFEKLANKQRALAKLERLQNEVSSAAQSTGISSAVKLAMVTPSGTARIENGVPEIEWWDMLVLDKVNYDEIPPEDDVERYSQTVSELVEHPISMRAPTEPLTQQYLKVYLTTKEKKKIRRQNRKEVLKEKTEKIRLGLEKAPEPKVKISNLMRVLGNEAIQDPTKMEAQVRKQMAERLKKHETLNAERKLTEDQKRAKKTKKLSEDTSTAVNVSVYRVKSLAHPSKKFKVETNAKQLQMSGAIMMHKAQNVIVVEGGPKQQKFYKNLMLNRIKWTDEIVGQKKDAEKDAPGERNLCEMIWEGQVKRRNFRDFTVHTATLEKQAREFFEKHGVAQYWDLCYSTTVLLEGQDILPTA</sequence>
<accession>A0A6A5H5A9</accession>
<feature type="region of interest" description="Disordered" evidence="5">
    <location>
        <begin position="477"/>
        <end position="499"/>
    </location>
</feature>
<reference evidence="8 9" key="1">
    <citation type="submission" date="2019-12" db="EMBL/GenBank/DDBJ databases">
        <title>Chromosome-level assembly of the Caenorhabditis remanei genome.</title>
        <authorList>
            <person name="Teterina A.A."/>
            <person name="Willis J.H."/>
            <person name="Phillips P.C."/>
        </authorList>
    </citation>
    <scope>NUCLEOTIDE SEQUENCE [LARGE SCALE GENOMIC DNA]</scope>
    <source>
        <strain evidence="8 9">PX506</strain>
        <tissue evidence="8">Whole organism</tissue>
    </source>
</reference>
<protein>
    <submittedName>
        <fullName evidence="8">Uncharacterized protein</fullName>
    </submittedName>
</protein>
<comment type="subcellular location">
    <subcellularLocation>
        <location evidence="1">Nucleus</location>
    </subcellularLocation>
</comment>
<feature type="domain" description="Small nuclear ribonucleoprotein Prp3 C-terminal" evidence="6">
    <location>
        <begin position="508"/>
        <end position="632"/>
    </location>
</feature>
<name>A0A6A5H5A9_CAERE</name>
<keyword evidence="3" id="KW-0508">mRNA splicing</keyword>
<feature type="region of interest" description="Disordered" evidence="5">
    <location>
        <begin position="67"/>
        <end position="139"/>
    </location>
</feature>
<evidence type="ECO:0000256" key="1">
    <source>
        <dbReference type="ARBA" id="ARBA00004123"/>
    </source>
</evidence>
<evidence type="ECO:0000313" key="9">
    <source>
        <dbReference type="Proteomes" id="UP000483820"/>
    </source>
</evidence>
<feature type="compositionally biased region" description="Basic and acidic residues" evidence="5">
    <location>
        <begin position="72"/>
        <end position="113"/>
    </location>
</feature>
<dbReference type="InterPro" id="IPR027104">
    <property type="entry name" value="Prp3"/>
</dbReference>
<dbReference type="GeneID" id="9801103"/>
<keyword evidence="4" id="KW-0539">Nucleus</keyword>
<dbReference type="RefSeq" id="XP_053587463.1">
    <property type="nucleotide sequence ID" value="XM_053727886.1"/>
</dbReference>
<evidence type="ECO:0000256" key="2">
    <source>
        <dbReference type="ARBA" id="ARBA00022664"/>
    </source>
</evidence>
<dbReference type="Proteomes" id="UP000483820">
    <property type="component" value="Chromosome III"/>
</dbReference>
<dbReference type="Pfam" id="PF06544">
    <property type="entry name" value="Prp3_C"/>
    <property type="match status" value="1"/>
</dbReference>
<feature type="compositionally biased region" description="Basic and acidic residues" evidence="5">
    <location>
        <begin position="477"/>
        <end position="489"/>
    </location>
</feature>
<dbReference type="PANTHER" id="PTHR14212:SF0">
    <property type="entry name" value="U4_U6 SMALL NUCLEAR RIBONUCLEOPROTEIN PRP3"/>
    <property type="match status" value="1"/>
</dbReference>
<evidence type="ECO:0000256" key="4">
    <source>
        <dbReference type="ARBA" id="ARBA00023242"/>
    </source>
</evidence>